<name>A0A8J5EV47_ZINOF</name>
<accession>A0A8J5EV47</accession>
<dbReference type="GO" id="GO:0007017">
    <property type="term" value="P:microtubule-based process"/>
    <property type="evidence" value="ECO:0007669"/>
    <property type="project" value="InterPro"/>
</dbReference>
<dbReference type="Proteomes" id="UP000734854">
    <property type="component" value="Unassembled WGS sequence"/>
</dbReference>
<evidence type="ECO:0000313" key="1">
    <source>
        <dbReference type="EMBL" id="KAG6474831.1"/>
    </source>
</evidence>
<dbReference type="SUPFAM" id="SSF54648">
    <property type="entry name" value="DLC"/>
    <property type="match status" value="1"/>
</dbReference>
<sequence>MAEQSKGSFGGAAQATPTPGIVVKRIDVGEKMRGDAIPPPISCLIFRWSRVGDGFEKHTVAKEVAEFIKKEFDKKHGQK</sequence>
<protein>
    <submittedName>
        <fullName evidence="1">Uncharacterized protein</fullName>
    </submittedName>
</protein>
<dbReference type="AlphaFoldDB" id="A0A8J5EV47"/>
<comment type="caution">
    <text evidence="1">The sequence shown here is derived from an EMBL/GenBank/DDBJ whole genome shotgun (WGS) entry which is preliminary data.</text>
</comment>
<keyword evidence="2" id="KW-1185">Reference proteome</keyword>
<evidence type="ECO:0000313" key="2">
    <source>
        <dbReference type="Proteomes" id="UP000734854"/>
    </source>
</evidence>
<dbReference type="EMBL" id="JACMSC010000018">
    <property type="protein sequence ID" value="KAG6474831.1"/>
    <property type="molecule type" value="Genomic_DNA"/>
</dbReference>
<dbReference type="InterPro" id="IPR037177">
    <property type="entry name" value="DLC_sf"/>
</dbReference>
<gene>
    <name evidence="1" type="ORF">ZIOFF_064046</name>
</gene>
<dbReference type="GO" id="GO:0030286">
    <property type="term" value="C:dynein complex"/>
    <property type="evidence" value="ECO:0007669"/>
    <property type="project" value="InterPro"/>
</dbReference>
<proteinExistence type="predicted"/>
<organism evidence="1 2">
    <name type="scientific">Zingiber officinale</name>
    <name type="common">Ginger</name>
    <name type="synonym">Amomum zingiber</name>
    <dbReference type="NCBI Taxonomy" id="94328"/>
    <lineage>
        <taxon>Eukaryota</taxon>
        <taxon>Viridiplantae</taxon>
        <taxon>Streptophyta</taxon>
        <taxon>Embryophyta</taxon>
        <taxon>Tracheophyta</taxon>
        <taxon>Spermatophyta</taxon>
        <taxon>Magnoliopsida</taxon>
        <taxon>Liliopsida</taxon>
        <taxon>Zingiberales</taxon>
        <taxon>Zingiberaceae</taxon>
        <taxon>Zingiber</taxon>
    </lineage>
</organism>
<reference evidence="1 2" key="1">
    <citation type="submission" date="2020-08" db="EMBL/GenBank/DDBJ databases">
        <title>Plant Genome Project.</title>
        <authorList>
            <person name="Zhang R.-G."/>
        </authorList>
    </citation>
    <scope>NUCLEOTIDE SEQUENCE [LARGE SCALE GENOMIC DNA]</scope>
    <source>
        <tissue evidence="1">Rhizome</tissue>
    </source>
</reference>